<feature type="region of interest" description="Disordered" evidence="1">
    <location>
        <begin position="1"/>
        <end position="106"/>
    </location>
</feature>
<reference evidence="2 3" key="1">
    <citation type="journal article" date="2019" name="Nat. Ecol. Evol.">
        <title>Megaphylogeny resolves global patterns of mushroom evolution.</title>
        <authorList>
            <person name="Varga T."/>
            <person name="Krizsan K."/>
            <person name="Foldi C."/>
            <person name="Dima B."/>
            <person name="Sanchez-Garcia M."/>
            <person name="Sanchez-Ramirez S."/>
            <person name="Szollosi G.J."/>
            <person name="Szarkandi J.G."/>
            <person name="Papp V."/>
            <person name="Albert L."/>
            <person name="Andreopoulos W."/>
            <person name="Angelini C."/>
            <person name="Antonin V."/>
            <person name="Barry K.W."/>
            <person name="Bougher N.L."/>
            <person name="Buchanan P."/>
            <person name="Buyck B."/>
            <person name="Bense V."/>
            <person name="Catcheside P."/>
            <person name="Chovatia M."/>
            <person name="Cooper J."/>
            <person name="Damon W."/>
            <person name="Desjardin D."/>
            <person name="Finy P."/>
            <person name="Geml J."/>
            <person name="Haridas S."/>
            <person name="Hughes K."/>
            <person name="Justo A."/>
            <person name="Karasinski D."/>
            <person name="Kautmanova I."/>
            <person name="Kiss B."/>
            <person name="Kocsube S."/>
            <person name="Kotiranta H."/>
            <person name="LaButti K.M."/>
            <person name="Lechner B.E."/>
            <person name="Liimatainen K."/>
            <person name="Lipzen A."/>
            <person name="Lukacs Z."/>
            <person name="Mihaltcheva S."/>
            <person name="Morgado L.N."/>
            <person name="Niskanen T."/>
            <person name="Noordeloos M.E."/>
            <person name="Ohm R.A."/>
            <person name="Ortiz-Santana B."/>
            <person name="Ovrebo C."/>
            <person name="Racz N."/>
            <person name="Riley R."/>
            <person name="Savchenko A."/>
            <person name="Shiryaev A."/>
            <person name="Soop K."/>
            <person name="Spirin V."/>
            <person name="Szebenyi C."/>
            <person name="Tomsovsky M."/>
            <person name="Tulloss R.E."/>
            <person name="Uehling J."/>
            <person name="Grigoriev I.V."/>
            <person name="Vagvolgyi C."/>
            <person name="Papp T."/>
            <person name="Martin F.M."/>
            <person name="Miettinen O."/>
            <person name="Hibbett D.S."/>
            <person name="Nagy L.G."/>
        </authorList>
    </citation>
    <scope>NUCLEOTIDE SEQUENCE [LARGE SCALE GENOMIC DNA]</scope>
    <source>
        <strain evidence="2 3">HHB13444</strain>
    </source>
</reference>
<protein>
    <submittedName>
        <fullName evidence="2">Uncharacterized protein</fullName>
    </submittedName>
</protein>
<feature type="compositionally biased region" description="Basic and acidic residues" evidence="1">
    <location>
        <begin position="1"/>
        <end position="36"/>
    </location>
</feature>
<keyword evidence="3" id="KW-1185">Reference proteome</keyword>
<dbReference type="AlphaFoldDB" id="A0A5C3PIV7"/>
<accession>A0A5C3PIV7</accession>
<dbReference type="Proteomes" id="UP000308197">
    <property type="component" value="Unassembled WGS sequence"/>
</dbReference>
<sequence>MEARADAMIKYKSEEVADVKPHDRASTPKKVEEQILDRTPTPEGSNVPSNARARKRSRSTDDDEVKPVDKKPKKRESAPASPRSLERHRPAITAVKAEKDEDNVTQFSAQQKARIVFATAEP</sequence>
<dbReference type="InParanoid" id="A0A5C3PIV7"/>
<evidence type="ECO:0000313" key="3">
    <source>
        <dbReference type="Proteomes" id="UP000308197"/>
    </source>
</evidence>
<organism evidence="2 3">
    <name type="scientific">Polyporus arcularius HHB13444</name>
    <dbReference type="NCBI Taxonomy" id="1314778"/>
    <lineage>
        <taxon>Eukaryota</taxon>
        <taxon>Fungi</taxon>
        <taxon>Dikarya</taxon>
        <taxon>Basidiomycota</taxon>
        <taxon>Agaricomycotina</taxon>
        <taxon>Agaricomycetes</taxon>
        <taxon>Polyporales</taxon>
        <taxon>Polyporaceae</taxon>
        <taxon>Polyporus</taxon>
    </lineage>
</organism>
<evidence type="ECO:0000256" key="1">
    <source>
        <dbReference type="SAM" id="MobiDB-lite"/>
    </source>
</evidence>
<proteinExistence type="predicted"/>
<name>A0A5C3PIV7_9APHY</name>
<gene>
    <name evidence="2" type="ORF">K466DRAFT_173386</name>
</gene>
<dbReference type="EMBL" id="ML211228">
    <property type="protein sequence ID" value="TFK85873.1"/>
    <property type="molecule type" value="Genomic_DNA"/>
</dbReference>
<evidence type="ECO:0000313" key="2">
    <source>
        <dbReference type="EMBL" id="TFK85873.1"/>
    </source>
</evidence>